<dbReference type="EMBL" id="FR687359">
    <property type="protein sequence ID" value="CBW75701.1"/>
    <property type="molecule type" value="Genomic_DNA"/>
</dbReference>
<dbReference type="STRING" id="882378.RBRH_02498"/>
<protein>
    <submittedName>
        <fullName evidence="2">Uncharacterized protein</fullName>
    </submittedName>
</protein>
<feature type="region of interest" description="Disordered" evidence="1">
    <location>
        <begin position="59"/>
        <end position="92"/>
    </location>
</feature>
<name>E5ASW9_MYCRK</name>
<dbReference type="KEGG" id="brh:RBRH_02498"/>
<organism evidence="2 3">
    <name type="scientific">Mycetohabitans rhizoxinica (strain DSM 19002 / CIP 109453 / HKI 454)</name>
    <name type="common">Paraburkholderia rhizoxinica</name>
    <dbReference type="NCBI Taxonomy" id="882378"/>
    <lineage>
        <taxon>Bacteria</taxon>
        <taxon>Pseudomonadati</taxon>
        <taxon>Pseudomonadota</taxon>
        <taxon>Betaproteobacteria</taxon>
        <taxon>Burkholderiales</taxon>
        <taxon>Burkholderiaceae</taxon>
        <taxon>Mycetohabitans</taxon>
    </lineage>
</organism>
<proteinExistence type="predicted"/>
<feature type="compositionally biased region" description="Basic and acidic residues" evidence="1">
    <location>
        <begin position="64"/>
        <end position="84"/>
    </location>
</feature>
<dbReference type="AlphaFoldDB" id="E5ASW9"/>
<accession>E5ASW9</accession>
<sequence length="92" mass="9957">MVGEARSGLAAWGGSRRTRRARRADDPHPVTQRIPRRHCLERRQPGNRRVGVDVACCAGRSSHRAADHTEEDRGTGRGEAERAGDANSGSTG</sequence>
<reference evidence="2 3" key="1">
    <citation type="journal article" date="2011" name="J. Bacteriol.">
        <title>Complete genome sequence of Burkholderia rhizoxinica, an endosymbiont of Rhizopus microsporus.</title>
        <authorList>
            <person name="Lackner G."/>
            <person name="Moebius N."/>
            <person name="Partida-Martinez L."/>
            <person name="Hertweck C."/>
        </authorList>
    </citation>
    <scope>NUCLEOTIDE SEQUENCE [LARGE SCALE GENOMIC DNA]</scope>
    <source>
        <strain evidence="3">DSM 19002 / CIP 109453 / HKI 454</strain>
    </source>
</reference>
<gene>
    <name evidence="2" type="ordered locus">RBRH_02498</name>
</gene>
<evidence type="ECO:0000313" key="3">
    <source>
        <dbReference type="Proteomes" id="UP000007437"/>
    </source>
</evidence>
<evidence type="ECO:0000256" key="1">
    <source>
        <dbReference type="SAM" id="MobiDB-lite"/>
    </source>
</evidence>
<dbReference type="Proteomes" id="UP000007437">
    <property type="component" value="Chromosome"/>
</dbReference>
<feature type="region of interest" description="Disordered" evidence="1">
    <location>
        <begin position="1"/>
        <end position="47"/>
    </location>
</feature>
<evidence type="ECO:0000313" key="2">
    <source>
        <dbReference type="EMBL" id="CBW75701.1"/>
    </source>
</evidence>
<dbReference type="HOGENOM" id="CLU_2407678_0_0_4"/>